<name>A0AA37N1N8_9FIRM</name>
<dbReference type="SUPFAM" id="SSF55920">
    <property type="entry name" value="Creatinase/aminopeptidase"/>
    <property type="match status" value="1"/>
</dbReference>
<dbReference type="Pfam" id="PF00557">
    <property type="entry name" value="Peptidase_M24"/>
    <property type="match status" value="1"/>
</dbReference>
<feature type="domain" description="Peptidase M24" evidence="1">
    <location>
        <begin position="144"/>
        <end position="346"/>
    </location>
</feature>
<feature type="domain" description="Creatinase N-terminal" evidence="2">
    <location>
        <begin position="11"/>
        <end position="136"/>
    </location>
</feature>
<dbReference type="Gene3D" id="3.40.350.10">
    <property type="entry name" value="Creatinase/prolidase N-terminal domain"/>
    <property type="match status" value="1"/>
</dbReference>
<dbReference type="PANTHER" id="PTHR46112">
    <property type="entry name" value="AMINOPEPTIDASE"/>
    <property type="match status" value="1"/>
</dbReference>
<dbReference type="InterPro" id="IPR000994">
    <property type="entry name" value="Pept_M24"/>
</dbReference>
<dbReference type="CDD" id="cd01092">
    <property type="entry name" value="APP-like"/>
    <property type="match status" value="1"/>
</dbReference>
<dbReference type="InterPro" id="IPR050659">
    <property type="entry name" value="Peptidase_M24B"/>
</dbReference>
<dbReference type="AlphaFoldDB" id="A0AA37N1N8"/>
<keyword evidence="4" id="KW-1185">Reference proteome</keyword>
<dbReference type="Gene3D" id="3.90.230.10">
    <property type="entry name" value="Creatinase/methionine aminopeptidase superfamily"/>
    <property type="match status" value="1"/>
</dbReference>
<protein>
    <submittedName>
        <fullName evidence="3">Proline dipeptidase</fullName>
    </submittedName>
</protein>
<dbReference type="InterPro" id="IPR036005">
    <property type="entry name" value="Creatinase/aminopeptidase-like"/>
</dbReference>
<evidence type="ECO:0000313" key="4">
    <source>
        <dbReference type="Proteomes" id="UP001055185"/>
    </source>
</evidence>
<dbReference type="Pfam" id="PF01321">
    <property type="entry name" value="Creatinase_N"/>
    <property type="match status" value="1"/>
</dbReference>
<evidence type="ECO:0000259" key="1">
    <source>
        <dbReference type="Pfam" id="PF00557"/>
    </source>
</evidence>
<comment type="caution">
    <text evidence="3">The sequence shown here is derived from an EMBL/GenBank/DDBJ whole genome shotgun (WGS) entry which is preliminary data.</text>
</comment>
<dbReference type="EMBL" id="BQKV01000115">
    <property type="protein sequence ID" value="GJN65972.1"/>
    <property type="molecule type" value="Genomic_DNA"/>
</dbReference>
<dbReference type="SUPFAM" id="SSF53092">
    <property type="entry name" value="Creatinase/prolidase N-terminal domain"/>
    <property type="match status" value="1"/>
</dbReference>
<reference evidence="3" key="1">
    <citation type="journal article" date="2022" name="Int. J. Syst. Evol. Microbiol.">
        <title>Genome-based, phenotypic and chemotaxonomic classification of Faecalibacterium strains: proposal of three novel species Faecalibacterium duncaniae sp. nov., Faecalibacterium hattorii sp. nov. and Faecalibacterium gallinarum sp. nov. .</title>
        <authorList>
            <person name="Sakamoto M."/>
            <person name="Sakurai N."/>
            <person name="Tanno H."/>
            <person name="Iino T."/>
            <person name="Ohkuma M."/>
            <person name="Endo A."/>
        </authorList>
    </citation>
    <scope>NUCLEOTIDE SEQUENCE</scope>
    <source>
        <strain evidence="3">JCM 17207</strain>
    </source>
</reference>
<proteinExistence type="predicted"/>
<dbReference type="InterPro" id="IPR029149">
    <property type="entry name" value="Creatin/AminoP/Spt16_N"/>
</dbReference>
<dbReference type="Proteomes" id="UP001055185">
    <property type="component" value="Unassembled WGS sequence"/>
</dbReference>
<evidence type="ECO:0000313" key="3">
    <source>
        <dbReference type="EMBL" id="GJN65972.1"/>
    </source>
</evidence>
<gene>
    <name evidence="3" type="ORF">JCM17207_25970</name>
</gene>
<dbReference type="InterPro" id="IPR000587">
    <property type="entry name" value="Creatinase_N"/>
</dbReference>
<dbReference type="RefSeq" id="WP_238318158.1">
    <property type="nucleotide sequence ID" value="NZ_BQKV01000115.1"/>
</dbReference>
<evidence type="ECO:0000259" key="2">
    <source>
        <dbReference type="Pfam" id="PF01321"/>
    </source>
</evidence>
<organism evidence="3 4">
    <name type="scientific">Faecalibacterium gallinarum</name>
    <dbReference type="NCBI Taxonomy" id="2903556"/>
    <lineage>
        <taxon>Bacteria</taxon>
        <taxon>Bacillati</taxon>
        <taxon>Bacillota</taxon>
        <taxon>Clostridia</taxon>
        <taxon>Eubacteriales</taxon>
        <taxon>Oscillospiraceae</taxon>
        <taxon>Faecalibacterium</taxon>
    </lineage>
</organism>
<sequence length="363" mass="40320">MEQASPLHLARLARVQQQMAALGLTQLLVTDPDSVWYLTGYDNEPLERMMVFCVRADGQHTFFLNRLFPAPASPWEQVWFSDTDDAVSALAARLDPAAPVGIDKTWSARFLLPLLERLPGCRPVLASDCVDHCRACKDPAEQALMKEASRINDQVMTEAAAFFREGVTEREAARFIEKRYTELGCSGPSFPTIVSFGAHGADPHHEPDNTPLAPGDSIVIDMGCRKDRYCSDMTRTYFWREASPEARAVHDLVREANQKAEALIRPGVPLCEIDRAARDHIAAAGYGEYFTHRLGHFIGQRDHEQGDVSSANTALAQPGMIFSIEPGVYLPGKFGVRIEDLVLVTETGCEILNQVDKHWKILG</sequence>
<accession>A0AA37N1N8</accession>
<dbReference type="PANTHER" id="PTHR46112:SF3">
    <property type="entry name" value="AMINOPEPTIDASE YPDF"/>
    <property type="match status" value="1"/>
</dbReference>